<dbReference type="PANTHER" id="PTHR35804:SF1">
    <property type="entry name" value="LYSINE EXPORTER LYSO"/>
    <property type="match status" value="1"/>
</dbReference>
<dbReference type="GO" id="GO:0015661">
    <property type="term" value="F:L-lysine efflux transmembrane transporter activity"/>
    <property type="evidence" value="ECO:0007669"/>
    <property type="project" value="InterPro"/>
</dbReference>
<dbReference type="Pfam" id="PF03956">
    <property type="entry name" value="Lys_export"/>
    <property type="match status" value="1"/>
</dbReference>
<dbReference type="AlphaFoldDB" id="A0A6N2TC90"/>
<feature type="transmembrane region" description="Helical" evidence="1">
    <location>
        <begin position="33"/>
        <end position="54"/>
    </location>
</feature>
<feature type="transmembrane region" description="Helical" evidence="1">
    <location>
        <begin position="101"/>
        <end position="125"/>
    </location>
</feature>
<gene>
    <name evidence="2" type="ORF">BGLFYP119_01466</name>
</gene>
<protein>
    <recommendedName>
        <fullName evidence="3">Lysine exporter LysO</fullName>
    </recommendedName>
</protein>
<organism evidence="2">
    <name type="scientific">Blautia glucerasea</name>
    <dbReference type="NCBI Taxonomy" id="536633"/>
    <lineage>
        <taxon>Bacteria</taxon>
        <taxon>Bacillati</taxon>
        <taxon>Bacillota</taxon>
        <taxon>Clostridia</taxon>
        <taxon>Lachnospirales</taxon>
        <taxon>Lachnospiraceae</taxon>
        <taxon>Blautia</taxon>
    </lineage>
</organism>
<keyword evidence="1" id="KW-0472">Membrane</keyword>
<dbReference type="RefSeq" id="WP_156353801.1">
    <property type="nucleotide sequence ID" value="NZ_CACRST010000013.1"/>
</dbReference>
<feature type="transmembrane region" description="Helical" evidence="1">
    <location>
        <begin position="175"/>
        <end position="197"/>
    </location>
</feature>
<keyword evidence="1" id="KW-0812">Transmembrane</keyword>
<feature type="transmembrane region" description="Helical" evidence="1">
    <location>
        <begin position="66"/>
        <end position="89"/>
    </location>
</feature>
<reference evidence="2" key="1">
    <citation type="submission" date="2019-11" db="EMBL/GenBank/DDBJ databases">
        <authorList>
            <person name="Feng L."/>
        </authorList>
    </citation>
    <scope>NUCLEOTIDE SEQUENCE</scope>
    <source>
        <strain evidence="2">BgluceraseaLFYP119</strain>
    </source>
</reference>
<dbReference type="GO" id="GO:0005886">
    <property type="term" value="C:plasma membrane"/>
    <property type="evidence" value="ECO:0007669"/>
    <property type="project" value="TreeGrafter"/>
</dbReference>
<evidence type="ECO:0008006" key="3">
    <source>
        <dbReference type="Google" id="ProtNLM"/>
    </source>
</evidence>
<proteinExistence type="predicted"/>
<evidence type="ECO:0000256" key="1">
    <source>
        <dbReference type="SAM" id="Phobius"/>
    </source>
</evidence>
<feature type="transmembrane region" description="Helical" evidence="1">
    <location>
        <begin position="132"/>
        <end position="155"/>
    </location>
</feature>
<keyword evidence="1" id="KW-1133">Transmembrane helix</keyword>
<dbReference type="InterPro" id="IPR005642">
    <property type="entry name" value="LysO"/>
</dbReference>
<name>A0A6N2TC90_9FIRM</name>
<sequence length="200" mass="21382">MIVILTFLALVLGLLCGLSGTDAAIVQFISRHSDMILYILMFSVGISIGMHNGILKKIRQYHLKILIIPLGITAGSILGGILCALLLKLPVTQGAAVTSGMGWYSLAGVTISRLGGAELGSIAFMSNLMREFFSFFLIPIIASKLNYCTCIAPAAATSEDTTLPVLLKYTNEETVVLAVLNGVLCSFFVPVLITFFFNIG</sequence>
<accession>A0A6N2TC90</accession>
<dbReference type="EMBL" id="CACRST010000013">
    <property type="protein sequence ID" value="VYT01346.1"/>
    <property type="molecule type" value="Genomic_DNA"/>
</dbReference>
<dbReference type="PANTHER" id="PTHR35804">
    <property type="entry name" value="LYSINE EXPORTER LYSO"/>
    <property type="match status" value="1"/>
</dbReference>
<evidence type="ECO:0000313" key="2">
    <source>
        <dbReference type="EMBL" id="VYT01346.1"/>
    </source>
</evidence>